<dbReference type="PANTHER" id="PTHR47447:SF17">
    <property type="entry name" value="OS12G0638900 PROTEIN"/>
    <property type="match status" value="1"/>
</dbReference>
<dbReference type="Gene3D" id="1.25.40.10">
    <property type="entry name" value="Tetratricopeptide repeat domain"/>
    <property type="match status" value="1"/>
</dbReference>
<sequence length="372" mass="40594">MPGAQVQANDVSFSATISACEKGGQWQQALALFQTMPSAKVQANDVSFSATISACEKGGQWQQALALFRAMPAAQVQANIYSFSATISACGRGGQWQHALALLRAMPEASIKTSDFCFAPAISACGKDGQWQQALALFFEMHHAEVEPNDVCYNCLLDALRGKPFGDMYFEKALQQGVFQTLAAAQPTSIDLHGLSEGAAQLAVWWWLHTLVLPELGSADCEIYEVITGYGKSRREWDTSDIRAAAMSLLQYLKIQFRIRPRNAGLLELRLGERDLQRLKEFSKGAHGELETGWPKVRSTSTRFLFWVSFNHPKWAKWGQGSLVMPFHLQGGRGVPSEKWFPTKTGPPLIVSAGGIHQGSALGGSIVGDAGE</sequence>
<organism evidence="4 5">
    <name type="scientific">Effrenium voratum</name>
    <dbReference type="NCBI Taxonomy" id="2562239"/>
    <lineage>
        <taxon>Eukaryota</taxon>
        <taxon>Sar</taxon>
        <taxon>Alveolata</taxon>
        <taxon>Dinophyceae</taxon>
        <taxon>Suessiales</taxon>
        <taxon>Symbiodiniaceae</taxon>
        <taxon>Effrenium</taxon>
    </lineage>
</organism>
<keyword evidence="5" id="KW-1185">Reference proteome</keyword>
<evidence type="ECO:0000259" key="3">
    <source>
        <dbReference type="Pfam" id="PF17177"/>
    </source>
</evidence>
<dbReference type="SUPFAM" id="SSF160443">
    <property type="entry name" value="SMR domain-like"/>
    <property type="match status" value="1"/>
</dbReference>
<feature type="repeat" description="PPR" evidence="2">
    <location>
        <begin position="44"/>
        <end position="78"/>
    </location>
</feature>
<evidence type="ECO:0000313" key="4">
    <source>
        <dbReference type="EMBL" id="CAJ1406557.1"/>
    </source>
</evidence>
<feature type="domain" description="PROP1-like PPR" evidence="3">
    <location>
        <begin position="9"/>
        <end position="158"/>
    </location>
</feature>
<dbReference type="InterPro" id="IPR011990">
    <property type="entry name" value="TPR-like_helical_dom_sf"/>
</dbReference>
<dbReference type="InterPro" id="IPR036063">
    <property type="entry name" value="Smr_dom_sf"/>
</dbReference>
<dbReference type="Pfam" id="PF17177">
    <property type="entry name" value="PPR_long"/>
    <property type="match status" value="1"/>
</dbReference>
<name>A0AA36JJ54_9DINO</name>
<comment type="caution">
    <text evidence="4">The sequence shown here is derived from an EMBL/GenBank/DDBJ whole genome shotgun (WGS) entry which is preliminary data.</text>
</comment>
<keyword evidence="1" id="KW-0677">Repeat</keyword>
<gene>
    <name evidence="4" type="ORF">EVOR1521_LOCUS28497</name>
</gene>
<dbReference type="NCBIfam" id="TIGR00756">
    <property type="entry name" value="PPR"/>
    <property type="match status" value="1"/>
</dbReference>
<dbReference type="EMBL" id="CAUJNA010003637">
    <property type="protein sequence ID" value="CAJ1406557.1"/>
    <property type="molecule type" value="Genomic_DNA"/>
</dbReference>
<dbReference type="InterPro" id="IPR033443">
    <property type="entry name" value="PROP1-like_PPR_dom"/>
</dbReference>
<evidence type="ECO:0000313" key="5">
    <source>
        <dbReference type="Proteomes" id="UP001178507"/>
    </source>
</evidence>
<protein>
    <recommendedName>
        <fullName evidence="3">PROP1-like PPR domain-containing protein</fullName>
    </recommendedName>
</protein>
<reference evidence="4" key="1">
    <citation type="submission" date="2023-08" db="EMBL/GenBank/DDBJ databases">
        <authorList>
            <person name="Chen Y."/>
            <person name="Shah S."/>
            <person name="Dougan E. K."/>
            <person name="Thang M."/>
            <person name="Chan C."/>
        </authorList>
    </citation>
    <scope>NUCLEOTIDE SEQUENCE</scope>
</reference>
<proteinExistence type="predicted"/>
<dbReference type="PANTHER" id="PTHR47447">
    <property type="entry name" value="OS03G0856100 PROTEIN"/>
    <property type="match status" value="1"/>
</dbReference>
<feature type="repeat" description="PPR" evidence="2">
    <location>
        <begin position="9"/>
        <end position="43"/>
    </location>
</feature>
<feature type="repeat" description="PPR" evidence="2">
    <location>
        <begin position="114"/>
        <end position="148"/>
    </location>
</feature>
<feature type="repeat" description="PPR" evidence="2">
    <location>
        <begin position="79"/>
        <end position="113"/>
    </location>
</feature>
<accession>A0AA36JJ54</accession>
<evidence type="ECO:0000256" key="1">
    <source>
        <dbReference type="ARBA" id="ARBA00022737"/>
    </source>
</evidence>
<dbReference type="InterPro" id="IPR002885">
    <property type="entry name" value="PPR_rpt"/>
</dbReference>
<evidence type="ECO:0000256" key="2">
    <source>
        <dbReference type="PROSITE-ProRule" id="PRU00708"/>
    </source>
</evidence>
<dbReference type="AlphaFoldDB" id="A0AA36JJ54"/>
<dbReference type="PROSITE" id="PS51375">
    <property type="entry name" value="PPR"/>
    <property type="match status" value="4"/>
</dbReference>
<dbReference type="Proteomes" id="UP001178507">
    <property type="component" value="Unassembled WGS sequence"/>
</dbReference>